<comment type="caution">
    <text evidence="2">The sequence shown here is derived from an EMBL/GenBank/DDBJ whole genome shotgun (WGS) entry which is preliminary data.</text>
</comment>
<name>A0A031LRS9_9CREN</name>
<sequence length="268" mass="30080">MFKQFTKALMSSPQLWGWGILFTIFWLFMGAYFFSRGVPDSNNVDLAFTSAWFSIMVVLSLSTLGITVAFTIYYSTRSIPYVLKYTKLTLNKYVESLLVSSMIVGLLFSAIMALLTMGVYSFRFDYVLMPKDFELLLGIGALSSVFMTTLATLLMTTMINYLGTKNVQYISFIPLILSYLFGFSQIFGQLPSLVLYVSPFNDIISLFYTSYSGSSPLISYQSVSNQSSTLNPVISLLSLIGWSLLLCVVDLLLLKRLKSTSLEEGRMV</sequence>
<reference evidence="2 3" key="1">
    <citation type="submission" date="2014-03" db="EMBL/GenBank/DDBJ databases">
        <title>Draft genome sequence of the novel thermoacidophilic archaea Acidianus copahuensis ALE1 strain, isolated from Copahue volcanic area in Neuquen Argentina.</title>
        <authorList>
            <person name="Urbieta M.S."/>
            <person name="Rascovan N."/>
            <person name="Castro C."/>
            <person name="Revale S."/>
            <person name="Giaveno M.A."/>
            <person name="Vazquez M.P."/>
            <person name="Donati E.R."/>
        </authorList>
    </citation>
    <scope>NUCLEOTIDE SEQUENCE [LARGE SCALE GENOMIC DNA]</scope>
    <source>
        <strain evidence="2 3">ALE1</strain>
    </source>
</reference>
<evidence type="ECO:0000256" key="1">
    <source>
        <dbReference type="SAM" id="Phobius"/>
    </source>
</evidence>
<feature type="transmembrane region" description="Helical" evidence="1">
    <location>
        <begin position="135"/>
        <end position="155"/>
    </location>
</feature>
<feature type="transmembrane region" description="Helical" evidence="1">
    <location>
        <begin position="46"/>
        <end position="73"/>
    </location>
</feature>
<feature type="transmembrane region" description="Helical" evidence="1">
    <location>
        <begin position="167"/>
        <end position="187"/>
    </location>
</feature>
<gene>
    <name evidence="2" type="ORF">CM19_04360</name>
</gene>
<evidence type="ECO:0000313" key="2">
    <source>
        <dbReference type="EMBL" id="EZQ10184.1"/>
    </source>
</evidence>
<dbReference type="EMBL" id="JFZT01000032">
    <property type="protein sequence ID" value="EZQ10184.1"/>
    <property type="molecule type" value="Genomic_DNA"/>
</dbReference>
<feature type="transmembrane region" description="Helical" evidence="1">
    <location>
        <begin position="15"/>
        <end position="34"/>
    </location>
</feature>
<dbReference type="AlphaFoldDB" id="A0A031LRS9"/>
<organism evidence="2 3">
    <name type="scientific">Candidatus Acidianus copahuensis</name>
    <dbReference type="NCBI Taxonomy" id="1160895"/>
    <lineage>
        <taxon>Archaea</taxon>
        <taxon>Thermoproteota</taxon>
        <taxon>Thermoprotei</taxon>
        <taxon>Sulfolobales</taxon>
        <taxon>Sulfolobaceae</taxon>
        <taxon>Acidianus</taxon>
    </lineage>
</organism>
<evidence type="ECO:0000313" key="3">
    <source>
        <dbReference type="Proteomes" id="UP000024332"/>
    </source>
</evidence>
<dbReference type="OrthoDB" id="42924at2157"/>
<dbReference type="STRING" id="1160895.CM19_04360"/>
<keyword evidence="1" id="KW-1133">Transmembrane helix</keyword>
<accession>A0A031LRS9</accession>
<feature type="transmembrane region" description="Helical" evidence="1">
    <location>
        <begin position="233"/>
        <end position="254"/>
    </location>
</feature>
<proteinExistence type="predicted"/>
<dbReference type="Proteomes" id="UP000024332">
    <property type="component" value="Unassembled WGS sequence"/>
</dbReference>
<feature type="transmembrane region" description="Helical" evidence="1">
    <location>
        <begin position="93"/>
        <end position="115"/>
    </location>
</feature>
<protein>
    <submittedName>
        <fullName evidence="2">Uncharacterized protein</fullName>
    </submittedName>
</protein>
<keyword evidence="3" id="KW-1185">Reference proteome</keyword>
<keyword evidence="1" id="KW-0472">Membrane</keyword>
<dbReference type="RefSeq" id="WP_048099171.1">
    <property type="nucleotide sequence ID" value="NZ_JFZT01000032.1"/>
</dbReference>
<keyword evidence="1" id="KW-0812">Transmembrane</keyword>